<dbReference type="Gene3D" id="3.40.50.880">
    <property type="match status" value="1"/>
</dbReference>
<evidence type="ECO:0000313" key="2">
    <source>
        <dbReference type="EMBL" id="GLI58319.1"/>
    </source>
</evidence>
<organism evidence="2 3">
    <name type="scientific">Propionigenium maris DSM 9537</name>
    <dbReference type="NCBI Taxonomy" id="1123000"/>
    <lineage>
        <taxon>Bacteria</taxon>
        <taxon>Fusobacteriati</taxon>
        <taxon>Fusobacteriota</taxon>
        <taxon>Fusobacteriia</taxon>
        <taxon>Fusobacteriales</taxon>
        <taxon>Fusobacteriaceae</taxon>
        <taxon>Propionigenium</taxon>
    </lineage>
</organism>
<dbReference type="InterPro" id="IPR050325">
    <property type="entry name" value="Prot/Nucl_acid_deglycase"/>
</dbReference>
<protein>
    <submittedName>
        <fullName evidence="2">4-methyl-5(B-hydroxyethyl)-thiazole monophosphate biosynthesis protein</fullName>
    </submittedName>
</protein>
<dbReference type="SUPFAM" id="SSF52317">
    <property type="entry name" value="Class I glutamine amidotransferase-like"/>
    <property type="match status" value="1"/>
</dbReference>
<dbReference type="Pfam" id="PF01965">
    <property type="entry name" value="DJ-1_PfpI"/>
    <property type="match status" value="1"/>
</dbReference>
<dbReference type="RefSeq" id="WP_281838081.1">
    <property type="nucleotide sequence ID" value="NZ_BSDY01000046.1"/>
</dbReference>
<dbReference type="AlphaFoldDB" id="A0A9W6GQ99"/>
<accession>A0A9W6GQ99</accession>
<proteinExistence type="predicted"/>
<dbReference type="GO" id="GO:0005737">
    <property type="term" value="C:cytoplasm"/>
    <property type="evidence" value="ECO:0007669"/>
    <property type="project" value="TreeGrafter"/>
</dbReference>
<dbReference type="PANTHER" id="PTHR48094:SF5">
    <property type="entry name" value="PROTEIN DJ-1 HOMOLOG"/>
    <property type="match status" value="1"/>
</dbReference>
<reference evidence="2" key="1">
    <citation type="submission" date="2022-12" db="EMBL/GenBank/DDBJ databases">
        <title>Reference genome sequencing for broad-spectrum identification of bacterial and archaeal isolates by mass spectrometry.</title>
        <authorList>
            <person name="Sekiguchi Y."/>
            <person name="Tourlousse D.M."/>
        </authorList>
    </citation>
    <scope>NUCLEOTIDE SEQUENCE</scope>
    <source>
        <strain evidence="2">10succ1</strain>
    </source>
</reference>
<sequence>MKKILLLLSDGFEALEASAFTDVFGWNNTIGSRDTLLVTASVKPEISSTWNFKVVTEESLGNISADDYDALVIPGGFGSAGFFRDTKLKVFQEKIWEFYSRDRYIVGVCTGVIPLLESGVLKGKRATTYLLDNDRYFKQIERNCAVPVREDIVVHDKLITSSAPGSAVEVAFILLELLTSKENVSYIREAMGF</sequence>
<keyword evidence="3" id="KW-1185">Reference proteome</keyword>
<dbReference type="PROSITE" id="PS00430">
    <property type="entry name" value="TONB_DEPENDENT_REC_1"/>
    <property type="match status" value="1"/>
</dbReference>
<gene>
    <name evidence="2" type="ORF">PM10SUCC1_38330</name>
</gene>
<feature type="domain" description="DJ-1/PfpI" evidence="1">
    <location>
        <begin position="2"/>
        <end position="176"/>
    </location>
</feature>
<name>A0A9W6GQ99_9FUSO</name>
<dbReference type="PANTHER" id="PTHR48094">
    <property type="entry name" value="PROTEIN/NUCLEIC ACID DEGLYCASE DJ-1-RELATED"/>
    <property type="match status" value="1"/>
</dbReference>
<dbReference type="InterPro" id="IPR002818">
    <property type="entry name" value="DJ-1/PfpI"/>
</dbReference>
<comment type="caution">
    <text evidence="2">The sequence shown here is derived from an EMBL/GenBank/DDBJ whole genome shotgun (WGS) entry which is preliminary data.</text>
</comment>
<dbReference type="CDD" id="cd03135">
    <property type="entry name" value="GATase1_DJ-1"/>
    <property type="match status" value="1"/>
</dbReference>
<evidence type="ECO:0000259" key="1">
    <source>
        <dbReference type="Pfam" id="PF01965"/>
    </source>
</evidence>
<dbReference type="Proteomes" id="UP001144471">
    <property type="component" value="Unassembled WGS sequence"/>
</dbReference>
<evidence type="ECO:0000313" key="3">
    <source>
        <dbReference type="Proteomes" id="UP001144471"/>
    </source>
</evidence>
<dbReference type="InterPro" id="IPR029062">
    <property type="entry name" value="Class_I_gatase-like"/>
</dbReference>
<dbReference type="InterPro" id="IPR010916">
    <property type="entry name" value="TonB_box_CS"/>
</dbReference>
<dbReference type="EMBL" id="BSDY01000046">
    <property type="protein sequence ID" value="GLI58319.1"/>
    <property type="molecule type" value="Genomic_DNA"/>
</dbReference>